<dbReference type="EMBL" id="JACETU010000010">
    <property type="protein sequence ID" value="KAF7419476.1"/>
    <property type="molecule type" value="Genomic_DNA"/>
</dbReference>
<dbReference type="VEuPathDB" id="FungiDB:PC9H_002067"/>
<evidence type="ECO:0000256" key="3">
    <source>
        <dbReference type="ARBA" id="ARBA00022448"/>
    </source>
</evidence>
<feature type="transmembrane region" description="Helical" evidence="9">
    <location>
        <begin position="485"/>
        <end position="505"/>
    </location>
</feature>
<protein>
    <recommendedName>
        <fullName evidence="12">OPT oligopeptide transporter</fullName>
    </recommendedName>
</protein>
<evidence type="ECO:0000256" key="9">
    <source>
        <dbReference type="SAM" id="Phobius"/>
    </source>
</evidence>
<dbReference type="Proteomes" id="UP000623687">
    <property type="component" value="Unassembled WGS sequence"/>
</dbReference>
<keyword evidence="4 9" id="KW-0812">Transmembrane</keyword>
<evidence type="ECO:0000256" key="6">
    <source>
        <dbReference type="ARBA" id="ARBA00022927"/>
    </source>
</evidence>
<feature type="transmembrane region" description="Helical" evidence="9">
    <location>
        <begin position="118"/>
        <end position="137"/>
    </location>
</feature>
<keyword evidence="7 9" id="KW-1133">Transmembrane helix</keyword>
<keyword evidence="6" id="KW-0653">Protein transport</keyword>
<keyword evidence="11" id="KW-1185">Reference proteome</keyword>
<evidence type="ECO:0000313" key="11">
    <source>
        <dbReference type="Proteomes" id="UP000623687"/>
    </source>
</evidence>
<evidence type="ECO:0000256" key="4">
    <source>
        <dbReference type="ARBA" id="ARBA00022692"/>
    </source>
</evidence>
<dbReference type="GO" id="GO:0015031">
    <property type="term" value="P:protein transport"/>
    <property type="evidence" value="ECO:0007669"/>
    <property type="project" value="UniProtKB-KW"/>
</dbReference>
<comment type="caution">
    <text evidence="10">The sequence shown here is derived from an EMBL/GenBank/DDBJ whole genome shotgun (WGS) entry which is preliminary data.</text>
</comment>
<comment type="similarity">
    <text evidence="2">Belongs to the oligopeptide OPT transporter family.</text>
</comment>
<evidence type="ECO:0000256" key="2">
    <source>
        <dbReference type="ARBA" id="ARBA00008807"/>
    </source>
</evidence>
<name>A0A8H6ZMP8_PLEOS</name>
<feature type="transmembrane region" description="Helical" evidence="9">
    <location>
        <begin position="706"/>
        <end position="729"/>
    </location>
</feature>
<feature type="transmembrane region" description="Helical" evidence="9">
    <location>
        <begin position="569"/>
        <end position="591"/>
    </location>
</feature>
<comment type="subcellular location">
    <subcellularLocation>
        <location evidence="1">Membrane</location>
        <topology evidence="1">Multi-pass membrane protein</topology>
    </subcellularLocation>
</comment>
<evidence type="ECO:0000313" key="10">
    <source>
        <dbReference type="EMBL" id="KAF7419476.1"/>
    </source>
</evidence>
<keyword evidence="3" id="KW-0813">Transport</keyword>
<dbReference type="OrthoDB" id="9986677at2759"/>
<gene>
    <name evidence="10" type="ORF">PC9H_002067</name>
</gene>
<keyword evidence="5" id="KW-0571">Peptide transport</keyword>
<feature type="transmembrane region" description="Helical" evidence="9">
    <location>
        <begin position="633"/>
        <end position="652"/>
    </location>
</feature>
<feature type="transmembrane region" description="Helical" evidence="9">
    <location>
        <begin position="333"/>
        <end position="352"/>
    </location>
</feature>
<dbReference type="RefSeq" id="XP_036626330.1">
    <property type="nucleotide sequence ID" value="XM_036771709.1"/>
</dbReference>
<dbReference type="NCBIfam" id="TIGR00727">
    <property type="entry name" value="ISP4_OPT"/>
    <property type="match status" value="1"/>
</dbReference>
<evidence type="ECO:0000256" key="7">
    <source>
        <dbReference type="ARBA" id="ARBA00022989"/>
    </source>
</evidence>
<dbReference type="GeneID" id="59371908"/>
<organism evidence="10 11">
    <name type="scientific">Pleurotus ostreatus</name>
    <name type="common">Oyster mushroom</name>
    <name type="synonym">White-rot fungus</name>
    <dbReference type="NCBI Taxonomy" id="5322"/>
    <lineage>
        <taxon>Eukaryota</taxon>
        <taxon>Fungi</taxon>
        <taxon>Dikarya</taxon>
        <taxon>Basidiomycota</taxon>
        <taxon>Agaricomycotina</taxon>
        <taxon>Agaricomycetes</taxon>
        <taxon>Agaricomycetidae</taxon>
        <taxon>Agaricales</taxon>
        <taxon>Pleurotineae</taxon>
        <taxon>Pleurotaceae</taxon>
        <taxon>Pleurotus</taxon>
    </lineage>
</organism>
<dbReference type="Pfam" id="PF03169">
    <property type="entry name" value="OPT"/>
    <property type="match status" value="1"/>
</dbReference>
<dbReference type="AlphaFoldDB" id="A0A8H6ZMP8"/>
<feature type="transmembrane region" description="Helical" evidence="9">
    <location>
        <begin position="664"/>
        <end position="694"/>
    </location>
</feature>
<keyword evidence="8 9" id="KW-0472">Membrane</keyword>
<evidence type="ECO:0008006" key="12">
    <source>
        <dbReference type="Google" id="ProtNLM"/>
    </source>
</evidence>
<feature type="transmembrane region" description="Helical" evidence="9">
    <location>
        <begin position="93"/>
        <end position="112"/>
    </location>
</feature>
<reference evidence="10" key="1">
    <citation type="submission" date="2019-07" db="EMBL/GenBank/DDBJ databases">
        <authorList>
            <person name="Palmer J.M."/>
        </authorList>
    </citation>
    <scope>NUCLEOTIDE SEQUENCE</scope>
    <source>
        <strain evidence="10">PC9</strain>
    </source>
</reference>
<feature type="transmembrane region" description="Helical" evidence="9">
    <location>
        <begin position="193"/>
        <end position="213"/>
    </location>
</feature>
<evidence type="ECO:0000256" key="5">
    <source>
        <dbReference type="ARBA" id="ARBA00022856"/>
    </source>
</evidence>
<proteinExistence type="inferred from homology"/>
<dbReference type="GO" id="GO:0035673">
    <property type="term" value="F:oligopeptide transmembrane transporter activity"/>
    <property type="evidence" value="ECO:0007669"/>
    <property type="project" value="InterPro"/>
</dbReference>
<feature type="transmembrane region" description="Helical" evidence="9">
    <location>
        <begin position="225"/>
        <end position="247"/>
    </location>
</feature>
<dbReference type="NCBIfam" id="TIGR00728">
    <property type="entry name" value="OPT_sfam"/>
    <property type="match status" value="1"/>
</dbReference>
<feature type="transmembrane region" description="Helical" evidence="9">
    <location>
        <begin position="259"/>
        <end position="280"/>
    </location>
</feature>
<feature type="transmembrane region" description="Helical" evidence="9">
    <location>
        <begin position="300"/>
        <end position="321"/>
    </location>
</feature>
<feature type="transmembrane region" description="Helical" evidence="9">
    <location>
        <begin position="406"/>
        <end position="428"/>
    </location>
</feature>
<dbReference type="GO" id="GO:0016020">
    <property type="term" value="C:membrane"/>
    <property type="evidence" value="ECO:0007669"/>
    <property type="project" value="UniProtKB-SubCell"/>
</dbReference>
<feature type="transmembrane region" description="Helical" evidence="9">
    <location>
        <begin position="459"/>
        <end position="479"/>
    </location>
</feature>
<evidence type="ECO:0000256" key="8">
    <source>
        <dbReference type="ARBA" id="ARBA00023136"/>
    </source>
</evidence>
<dbReference type="InterPro" id="IPR004813">
    <property type="entry name" value="OPT"/>
</dbReference>
<dbReference type="InterPro" id="IPR004648">
    <property type="entry name" value="Oligpept_transpt"/>
</dbReference>
<accession>A0A8H6ZMP8</accession>
<dbReference type="PANTHER" id="PTHR22601">
    <property type="entry name" value="ISP4 LIKE PROTEIN"/>
    <property type="match status" value="1"/>
</dbReference>
<sequence length="776" mass="87818">MSDAVLREENNTRASIYLQYNVRDAEKSFDAVSRPRTESQSRISLASQDGSDMFDPNFDTESEFLELDSPYPEVRSAVANFDDPTMPVSTLRAWILGIILAMVIPGMNQFFYMRYPSIVVGSLVAQLVVFPVGRLWARIIPHVQIFGVSLNPGPFTVKEHVLVTIMATVGAQSAYATDIVAVQRVTYDRPFGFGYNWMLVMSTQLIGFSIGGIAKRFLVSPPSMIWPNTLVSCALFNTLHSQSYAGIGQHQGLSRERYFCYAFIGAIIWYFFPGYLFQALSYFTWACWIAPSNPKVNQLFGYHSGLGFSLLTFDWNQIAFIGSPLATPWWAEANVMIGFLFFYWFLTPILYYTNAWSSQYMPISGIGAYDNTGKEYNLSRILTQDSTMNMTAYQEYSPLFLPTTFAMSYGLSFLSITATITHAVIYFWKPIQIQFKRSLREQPDIHAQLMSNYSQVPEWYYACIFVFTFAFACVCVQVWDTGLPIWALVIALLIALVYIVPIGMIQAITNRQIGLNVVTELIIGYMLPGRPIAMMIFKTFGYITVSQALQFTSDFKLGHYMKVPPRPMFWCQVVATVVAGTTQLAVQTWMFSNIPDLCKPDQPNSFTCNSTRVFGTASIIWGVIGPRLLFSPVLSFFFLIGAACPVVLYFIIRKYPNTILSYINLIFAGLGMIPPATAVNYVPWVIIGFIFQYLVRRKHFAYWAKYNYVLSAALDAGTAIGVILVYFCLQYPMNGSIGKDTIQSWWGNKVHTRTLDWSAKPYRALQTGEKFGPETW</sequence>
<evidence type="ECO:0000256" key="1">
    <source>
        <dbReference type="ARBA" id="ARBA00004141"/>
    </source>
</evidence>